<proteinExistence type="inferred from homology"/>
<evidence type="ECO:0000259" key="11">
    <source>
        <dbReference type="PROSITE" id="PS51762"/>
    </source>
</evidence>
<evidence type="ECO:0000256" key="8">
    <source>
        <dbReference type="ARBA" id="ARBA00023316"/>
    </source>
</evidence>
<keyword evidence="3 10" id="KW-0812">Transmembrane</keyword>
<dbReference type="OrthoDB" id="412647at2759"/>
<feature type="region of interest" description="Disordered" evidence="9">
    <location>
        <begin position="1"/>
        <end position="33"/>
    </location>
</feature>
<dbReference type="InterPro" id="IPR000757">
    <property type="entry name" value="Beta-glucanase-like"/>
</dbReference>
<keyword evidence="7" id="KW-0325">Glycoprotein</keyword>
<keyword evidence="6 10" id="KW-0472">Membrane</keyword>
<evidence type="ECO:0000256" key="5">
    <source>
        <dbReference type="ARBA" id="ARBA00022989"/>
    </source>
</evidence>
<dbReference type="EMBL" id="ML121530">
    <property type="protein sequence ID" value="RPB28090.1"/>
    <property type="molecule type" value="Genomic_DNA"/>
</dbReference>
<evidence type="ECO:0000256" key="7">
    <source>
        <dbReference type="ARBA" id="ARBA00023180"/>
    </source>
</evidence>
<feature type="domain" description="GH16" evidence="11">
    <location>
        <begin position="140"/>
        <end position="504"/>
    </location>
</feature>
<keyword evidence="4" id="KW-0735">Signal-anchor</keyword>
<dbReference type="Pfam" id="PF03935">
    <property type="entry name" value="SKN1_KRE6_Sbg1"/>
    <property type="match status" value="1"/>
</dbReference>
<dbReference type="AlphaFoldDB" id="A0A3N4LZ63"/>
<dbReference type="InParanoid" id="A0A3N4LZ63"/>
<dbReference type="FunCoup" id="A0A3N4LZ63">
    <property type="interactions" value="144"/>
</dbReference>
<evidence type="ECO:0000256" key="2">
    <source>
        <dbReference type="ARBA" id="ARBA00010962"/>
    </source>
</evidence>
<dbReference type="InterPro" id="IPR013320">
    <property type="entry name" value="ConA-like_dom_sf"/>
</dbReference>
<keyword evidence="8" id="KW-0961">Cell wall biogenesis/degradation</keyword>
<organism evidence="12 13">
    <name type="scientific">Terfezia boudieri ATCC MYA-4762</name>
    <dbReference type="NCBI Taxonomy" id="1051890"/>
    <lineage>
        <taxon>Eukaryota</taxon>
        <taxon>Fungi</taxon>
        <taxon>Dikarya</taxon>
        <taxon>Ascomycota</taxon>
        <taxon>Pezizomycotina</taxon>
        <taxon>Pezizomycetes</taxon>
        <taxon>Pezizales</taxon>
        <taxon>Pezizaceae</taxon>
        <taxon>Terfezia</taxon>
    </lineage>
</organism>
<evidence type="ECO:0000256" key="1">
    <source>
        <dbReference type="ARBA" id="ARBA00004606"/>
    </source>
</evidence>
<dbReference type="InterPro" id="IPR005629">
    <property type="entry name" value="Skn1/Kre6/Sbg1"/>
</dbReference>
<gene>
    <name evidence="12" type="ORF">L211DRAFT_779126</name>
</gene>
<dbReference type="GO" id="GO:0005789">
    <property type="term" value="C:endoplasmic reticulum membrane"/>
    <property type="evidence" value="ECO:0007669"/>
    <property type="project" value="TreeGrafter"/>
</dbReference>
<dbReference type="SUPFAM" id="SSF49899">
    <property type="entry name" value="Concanavalin A-like lectins/glucanases"/>
    <property type="match status" value="1"/>
</dbReference>
<dbReference type="PANTHER" id="PTHR31361:SF1">
    <property type="entry name" value="BETA-GLUCAN SYNTHESIS-ASSOCIATED PROTEIN KRE6-RELATED"/>
    <property type="match status" value="1"/>
</dbReference>
<comment type="similarity">
    <text evidence="2">Belongs to the SKN1/KRE6 family.</text>
</comment>
<protein>
    <submittedName>
        <fullName evidence="12">Beta-glucan synthesis-associated protein SKN1</fullName>
    </submittedName>
</protein>
<dbReference type="Gene3D" id="2.60.120.200">
    <property type="match status" value="1"/>
</dbReference>
<dbReference type="GO" id="GO:0015926">
    <property type="term" value="F:glucosidase activity"/>
    <property type="evidence" value="ECO:0007669"/>
    <property type="project" value="TreeGrafter"/>
</dbReference>
<dbReference type="Proteomes" id="UP000267821">
    <property type="component" value="Unassembled WGS sequence"/>
</dbReference>
<keyword evidence="13" id="KW-1185">Reference proteome</keyword>
<dbReference type="CDD" id="cd02180">
    <property type="entry name" value="GH16_fungal_KRE6_glucanase"/>
    <property type="match status" value="1"/>
</dbReference>
<dbReference type="PANTHER" id="PTHR31361">
    <property type="entry name" value="BETA-GLUCAN SYNTHESIS-ASSOCIATED PROTEIN KRE6-RELATED"/>
    <property type="match status" value="1"/>
</dbReference>
<feature type="transmembrane region" description="Helical" evidence="10">
    <location>
        <begin position="84"/>
        <end position="107"/>
    </location>
</feature>
<reference evidence="12 13" key="1">
    <citation type="journal article" date="2018" name="Nat. Ecol. Evol.">
        <title>Pezizomycetes genomes reveal the molecular basis of ectomycorrhizal truffle lifestyle.</title>
        <authorList>
            <person name="Murat C."/>
            <person name="Payen T."/>
            <person name="Noel B."/>
            <person name="Kuo A."/>
            <person name="Morin E."/>
            <person name="Chen J."/>
            <person name="Kohler A."/>
            <person name="Krizsan K."/>
            <person name="Balestrini R."/>
            <person name="Da Silva C."/>
            <person name="Montanini B."/>
            <person name="Hainaut M."/>
            <person name="Levati E."/>
            <person name="Barry K.W."/>
            <person name="Belfiori B."/>
            <person name="Cichocki N."/>
            <person name="Clum A."/>
            <person name="Dockter R.B."/>
            <person name="Fauchery L."/>
            <person name="Guy J."/>
            <person name="Iotti M."/>
            <person name="Le Tacon F."/>
            <person name="Lindquist E.A."/>
            <person name="Lipzen A."/>
            <person name="Malagnac F."/>
            <person name="Mello A."/>
            <person name="Molinier V."/>
            <person name="Miyauchi S."/>
            <person name="Poulain J."/>
            <person name="Riccioni C."/>
            <person name="Rubini A."/>
            <person name="Sitrit Y."/>
            <person name="Splivallo R."/>
            <person name="Traeger S."/>
            <person name="Wang M."/>
            <person name="Zifcakova L."/>
            <person name="Wipf D."/>
            <person name="Zambonelli A."/>
            <person name="Paolocci F."/>
            <person name="Nowrousian M."/>
            <person name="Ottonello S."/>
            <person name="Baldrian P."/>
            <person name="Spatafora J.W."/>
            <person name="Henrissat B."/>
            <person name="Nagy L.G."/>
            <person name="Aury J.M."/>
            <person name="Wincker P."/>
            <person name="Grigoriev I.V."/>
            <person name="Bonfante P."/>
            <person name="Martin F.M."/>
        </authorList>
    </citation>
    <scope>NUCLEOTIDE SEQUENCE [LARGE SCALE GENOMIC DNA]</scope>
    <source>
        <strain evidence="12 13">ATCC MYA-4762</strain>
    </source>
</reference>
<evidence type="ECO:0000313" key="13">
    <source>
        <dbReference type="Proteomes" id="UP000267821"/>
    </source>
</evidence>
<dbReference type="GO" id="GO:0031505">
    <property type="term" value="P:fungal-type cell wall organization"/>
    <property type="evidence" value="ECO:0007669"/>
    <property type="project" value="TreeGrafter"/>
</dbReference>
<keyword evidence="5 10" id="KW-1133">Transmembrane helix</keyword>
<sequence length="552" mass="61728">MGLESSVQHEYSAGSVAPASSRASSYQGGQTDGMTTQNIAERFEITPEEGILLYPHQHEDDDELHQPDDEKEARSWNVFTRRGLVQVGSLMFIVLGLLTMFIGYPIINYARNIGNELVNDPCPFGPGLCLDMDSIPHLTNYRSSLIDPDTPKLAFTKKSVDGKDWKLVFSDEFNVENRTFYPGDDPYWEAVNIHYMATADLEWYDPDAATTKDGVLELEFAKFRNHDLDFRSAMLQSWNKLCIKGGIIEASISLPGSGDIPGFWASFWTMGNLGRPGYLASTEGIWPYTYHDGCDAGITANQSSADGLSYLPGMRLPGCICAGEDHPTPGKARGAPEIDALEASVGKITNGKMVGTASQSSQVAPFDIWYQPDYDQVAVYNPDFTSMNSYRGGQYQEVISGLTTLNNDWYDGKAYQTYGFEYKPGDDGYIEFFIGDMHTWRINSAATRANGNVGRRPIPQEPMALILNFGMSPSFTFIDFDRLNTLLPAKMRIDYIRIYQDPDNTIVTCDPPGYETTQYIGDHLKAYMNPNLTNWDSTDYDWPRNSLVDECK</sequence>
<evidence type="ECO:0000256" key="10">
    <source>
        <dbReference type="SAM" id="Phobius"/>
    </source>
</evidence>
<evidence type="ECO:0000256" key="6">
    <source>
        <dbReference type="ARBA" id="ARBA00023136"/>
    </source>
</evidence>
<name>A0A3N4LZ63_9PEZI</name>
<dbReference type="STRING" id="1051890.A0A3N4LZ63"/>
<evidence type="ECO:0000256" key="3">
    <source>
        <dbReference type="ARBA" id="ARBA00022692"/>
    </source>
</evidence>
<evidence type="ECO:0000313" key="12">
    <source>
        <dbReference type="EMBL" id="RPB28090.1"/>
    </source>
</evidence>
<evidence type="ECO:0000256" key="9">
    <source>
        <dbReference type="SAM" id="MobiDB-lite"/>
    </source>
</evidence>
<feature type="compositionally biased region" description="Polar residues" evidence="9">
    <location>
        <begin position="21"/>
        <end position="33"/>
    </location>
</feature>
<comment type="subcellular location">
    <subcellularLocation>
        <location evidence="1">Membrane</location>
        <topology evidence="1">Single-pass type II membrane protein</topology>
    </subcellularLocation>
</comment>
<dbReference type="GO" id="GO:0006078">
    <property type="term" value="P:(1-&gt;6)-beta-D-glucan biosynthetic process"/>
    <property type="evidence" value="ECO:0007669"/>
    <property type="project" value="TreeGrafter"/>
</dbReference>
<dbReference type="PROSITE" id="PS51762">
    <property type="entry name" value="GH16_2"/>
    <property type="match status" value="1"/>
</dbReference>
<accession>A0A3N4LZ63</accession>
<evidence type="ECO:0000256" key="4">
    <source>
        <dbReference type="ARBA" id="ARBA00022968"/>
    </source>
</evidence>
<dbReference type="GO" id="GO:0005886">
    <property type="term" value="C:plasma membrane"/>
    <property type="evidence" value="ECO:0007669"/>
    <property type="project" value="TreeGrafter"/>
</dbReference>